<evidence type="ECO:0000313" key="2">
    <source>
        <dbReference type="Proteomes" id="UP000225277"/>
    </source>
</evidence>
<keyword evidence="2" id="KW-1185">Reference proteome</keyword>
<name>A0A2D3V5H5_9PEZI</name>
<proteinExistence type="predicted"/>
<dbReference type="Proteomes" id="UP000225277">
    <property type="component" value="Unassembled WGS sequence"/>
</dbReference>
<reference evidence="1 2" key="1">
    <citation type="submission" date="2016-03" db="EMBL/GenBank/DDBJ databases">
        <authorList>
            <person name="Ploux O."/>
        </authorList>
    </citation>
    <scope>NUCLEOTIDE SEQUENCE [LARGE SCALE GENOMIC DNA]</scope>
    <source>
        <strain evidence="1 2">URUG2</strain>
    </source>
</reference>
<gene>
    <name evidence="1" type="ORF">RCC_10341</name>
</gene>
<evidence type="ECO:0000313" key="1">
    <source>
        <dbReference type="EMBL" id="CZT24616.1"/>
    </source>
</evidence>
<protein>
    <submittedName>
        <fullName evidence="1">Uncharacterized protein</fullName>
    </submittedName>
</protein>
<dbReference type="EMBL" id="FJUY01000022">
    <property type="protein sequence ID" value="CZT24616.1"/>
    <property type="molecule type" value="Genomic_DNA"/>
</dbReference>
<accession>A0A2D3V5H5</accession>
<organism evidence="1 2">
    <name type="scientific">Ramularia collo-cygni</name>
    <dbReference type="NCBI Taxonomy" id="112498"/>
    <lineage>
        <taxon>Eukaryota</taxon>
        <taxon>Fungi</taxon>
        <taxon>Dikarya</taxon>
        <taxon>Ascomycota</taxon>
        <taxon>Pezizomycotina</taxon>
        <taxon>Dothideomycetes</taxon>
        <taxon>Dothideomycetidae</taxon>
        <taxon>Mycosphaerellales</taxon>
        <taxon>Mycosphaerellaceae</taxon>
        <taxon>Ramularia</taxon>
    </lineage>
</organism>
<sequence>MSVAPSAELDPTAATLLAERHLPAAKGDDDDNEFGDVDEAAMLFLDGGDTQAFEDDDDFSAPAVGEVGFVSSYQYPSQPWYYDYNVGSSMLLGPEHIEVSQSLDEDLSHQI</sequence>
<dbReference type="GeneID" id="35605388"/>
<dbReference type="AlphaFoldDB" id="A0A2D3V5H5"/>
<dbReference type="RefSeq" id="XP_023631340.1">
    <property type="nucleotide sequence ID" value="XM_023775572.1"/>
</dbReference>